<reference evidence="10" key="2">
    <citation type="submission" date="2024-08" db="UniProtKB">
        <authorList>
            <consortium name="EnsemblMetazoa"/>
        </authorList>
    </citation>
    <scope>IDENTIFICATION</scope>
</reference>
<keyword evidence="4" id="KW-0963">Cytoplasm</keyword>
<dbReference type="EnsemblMetazoa" id="XM_019917657.1">
    <property type="protein sequence ID" value="XP_019773216.1"/>
    <property type="gene ID" value="LOC109546632"/>
</dbReference>
<comment type="function">
    <text evidence="9">Essential for sperm motility and is involved in the regulation of the beating frequency of motile cilia on the epithelial cells of the respiratory tract. Required for the establishment of radial spokes in sperm flagella.</text>
</comment>
<dbReference type="PANTHER" id="PTHR21442:SF0">
    <property type="entry name" value="CILIA- AND FLAGELLA-ASSOCIATED PROTEIN 206"/>
    <property type="match status" value="1"/>
</dbReference>
<dbReference type="AlphaFoldDB" id="A0AAR5QJ47"/>
<comment type="subcellular location">
    <subcellularLocation>
        <location evidence="1">Cytoplasm</location>
        <location evidence="1">Cytoskeleton</location>
        <location evidence="1">Cilium axoneme</location>
    </subcellularLocation>
</comment>
<proteinExistence type="inferred from homology"/>
<dbReference type="GO" id="GO:0005930">
    <property type="term" value="C:axoneme"/>
    <property type="evidence" value="ECO:0007669"/>
    <property type="project" value="UniProtKB-SubCell"/>
</dbReference>
<comment type="similarity">
    <text evidence="2">Belongs to the CFAP206 family.</text>
</comment>
<keyword evidence="5" id="KW-0970">Cilium biogenesis/degradation</keyword>
<accession>A0AAR5QJ47</accession>
<sequence>MEGKELTDNIIRNIVSEVLRECKNHQIRASAEFIAFYISLLQLDPNRGLSYEFLTNRGKVQSFIKYLVGNLGAKDDAKILTLRLQHEFRSYIKELDETVIHFRRRLSSKLYPLLLNIIEQDNGNRGEQLYKKICIYVIMASGLGNPNEKPVFKEALQVLKSILDEEEIDVFPSLQNYIKQEVIGCLVDLITGIRLYNKACKKGGEGMLDLPDLMAHALTAVKYEVAESIEMAVYRAEILTEAVKRNMVVMRRTKDEWGIVLEFKNEAEKIQWEYTRDLAATHRQLSKTFRILLESISELEKHRKTLHDQFNSIIETLNKIVIPTLYQAVTDVFPHFAQLTGIWKELQDDAIRLRGISNIFKIQAQLIFSLKIDAVLEQKQPNDQLLETVDWKGQELITRVISPYIRIHTDTSKITKKDLEFHGYCCWILINTGGALIPANIPLGVVEYKHRYYGFSSKMAANCFCANPESYIMNTIDLARKSVHLIKFLDLEDRLKKKLHIKTLIEKKVQPKAVAYSRANQTDTHFEEGNIDRNYLWNIWEYKAKLLKQSKLMSKGTKATETLRTHQKESTRVQTHWMANQTTQTMSNGATNTKKPQNFFYGLRGIRANYPFVMDLKQPEKL</sequence>
<dbReference type="GO" id="GO:0003356">
    <property type="term" value="P:regulation of cilium beat frequency"/>
    <property type="evidence" value="ECO:0007669"/>
    <property type="project" value="TreeGrafter"/>
</dbReference>
<evidence type="ECO:0000256" key="8">
    <source>
        <dbReference type="ARBA" id="ARBA00023273"/>
    </source>
</evidence>
<dbReference type="GO" id="GO:0036064">
    <property type="term" value="C:ciliary basal body"/>
    <property type="evidence" value="ECO:0007669"/>
    <property type="project" value="TreeGrafter"/>
</dbReference>
<evidence type="ECO:0000256" key="9">
    <source>
        <dbReference type="ARBA" id="ARBA00045321"/>
    </source>
</evidence>
<organism evidence="10 11">
    <name type="scientific">Dendroctonus ponderosae</name>
    <name type="common">Mountain pine beetle</name>
    <dbReference type="NCBI Taxonomy" id="77166"/>
    <lineage>
        <taxon>Eukaryota</taxon>
        <taxon>Metazoa</taxon>
        <taxon>Ecdysozoa</taxon>
        <taxon>Arthropoda</taxon>
        <taxon>Hexapoda</taxon>
        <taxon>Insecta</taxon>
        <taxon>Pterygota</taxon>
        <taxon>Neoptera</taxon>
        <taxon>Endopterygota</taxon>
        <taxon>Coleoptera</taxon>
        <taxon>Polyphaga</taxon>
        <taxon>Cucujiformia</taxon>
        <taxon>Curculionidae</taxon>
        <taxon>Scolytinae</taxon>
        <taxon>Dendroctonus</taxon>
    </lineage>
</organism>
<reference evidence="11" key="1">
    <citation type="journal article" date="2013" name="Genome Biol.">
        <title>Draft genome of the mountain pine beetle, Dendroctonus ponderosae Hopkins, a major forest pest.</title>
        <authorList>
            <person name="Keeling C.I."/>
            <person name="Yuen M.M."/>
            <person name="Liao N.Y."/>
            <person name="Docking T.R."/>
            <person name="Chan S.K."/>
            <person name="Taylor G.A."/>
            <person name="Palmquist D.L."/>
            <person name="Jackman S.D."/>
            <person name="Nguyen A."/>
            <person name="Li M."/>
            <person name="Henderson H."/>
            <person name="Janes J.K."/>
            <person name="Zhao Y."/>
            <person name="Pandoh P."/>
            <person name="Moore R."/>
            <person name="Sperling F.A."/>
            <person name="Huber D.P."/>
            <person name="Birol I."/>
            <person name="Jones S.J."/>
            <person name="Bohlmann J."/>
        </authorList>
    </citation>
    <scope>NUCLEOTIDE SEQUENCE</scope>
</reference>
<evidence type="ECO:0000256" key="2">
    <source>
        <dbReference type="ARBA" id="ARBA00010500"/>
    </source>
</evidence>
<evidence type="ECO:0000256" key="1">
    <source>
        <dbReference type="ARBA" id="ARBA00004430"/>
    </source>
</evidence>
<dbReference type="GO" id="GO:0030030">
    <property type="term" value="P:cell projection organization"/>
    <property type="evidence" value="ECO:0007669"/>
    <property type="project" value="UniProtKB-KW"/>
</dbReference>
<evidence type="ECO:0000256" key="5">
    <source>
        <dbReference type="ARBA" id="ARBA00022794"/>
    </source>
</evidence>
<protein>
    <recommendedName>
        <fullName evidence="3">Cilia- and flagella-associated protein 206</fullName>
    </recommendedName>
</protein>
<dbReference type="Pfam" id="PF12018">
    <property type="entry name" value="FAP206"/>
    <property type="match status" value="1"/>
</dbReference>
<evidence type="ECO:0000256" key="6">
    <source>
        <dbReference type="ARBA" id="ARBA00023069"/>
    </source>
</evidence>
<keyword evidence="11" id="KW-1185">Reference proteome</keyword>
<keyword evidence="6" id="KW-0969">Cilium</keyword>
<evidence type="ECO:0000256" key="3">
    <source>
        <dbReference type="ARBA" id="ARBA00021602"/>
    </source>
</evidence>
<dbReference type="InterPro" id="IPR021897">
    <property type="entry name" value="FAP206"/>
</dbReference>
<evidence type="ECO:0000313" key="11">
    <source>
        <dbReference type="Proteomes" id="UP000019118"/>
    </source>
</evidence>
<dbReference type="PANTHER" id="PTHR21442">
    <property type="entry name" value="CILIA- AND FLAGELLA-ASSOCIATED PROTEIN 206"/>
    <property type="match status" value="1"/>
</dbReference>
<dbReference type="KEGG" id="dpa:109546632"/>
<keyword evidence="8" id="KW-0966">Cell projection</keyword>
<keyword evidence="7" id="KW-0206">Cytoskeleton</keyword>
<evidence type="ECO:0000313" key="10">
    <source>
        <dbReference type="EnsemblMetazoa" id="XP_019773216.1"/>
    </source>
</evidence>
<evidence type="ECO:0000256" key="7">
    <source>
        <dbReference type="ARBA" id="ARBA00023212"/>
    </source>
</evidence>
<dbReference type="Proteomes" id="UP000019118">
    <property type="component" value="Unassembled WGS sequence"/>
</dbReference>
<name>A0AAR5QJ47_DENPD</name>
<evidence type="ECO:0000256" key="4">
    <source>
        <dbReference type="ARBA" id="ARBA00022490"/>
    </source>
</evidence>
<dbReference type="GeneID" id="109546632"/>